<dbReference type="AlphaFoldDB" id="A0A067N1Q7"/>
<feature type="compositionally biased region" description="Basic and acidic residues" evidence="1">
    <location>
        <begin position="354"/>
        <end position="364"/>
    </location>
</feature>
<dbReference type="Proteomes" id="UP000027195">
    <property type="component" value="Unassembled WGS sequence"/>
</dbReference>
<reference evidence="3" key="1">
    <citation type="journal article" date="2014" name="Proc. Natl. Acad. Sci. U.S.A.">
        <title>Extensive sampling of basidiomycete genomes demonstrates inadequacy of the white-rot/brown-rot paradigm for wood decay fungi.</title>
        <authorList>
            <person name="Riley R."/>
            <person name="Salamov A.A."/>
            <person name="Brown D.W."/>
            <person name="Nagy L.G."/>
            <person name="Floudas D."/>
            <person name="Held B.W."/>
            <person name="Levasseur A."/>
            <person name="Lombard V."/>
            <person name="Morin E."/>
            <person name="Otillar R."/>
            <person name="Lindquist E.A."/>
            <person name="Sun H."/>
            <person name="LaButti K.M."/>
            <person name="Schmutz J."/>
            <person name="Jabbour D."/>
            <person name="Luo H."/>
            <person name="Baker S.E."/>
            <person name="Pisabarro A.G."/>
            <person name="Walton J.D."/>
            <person name="Blanchette R.A."/>
            <person name="Henrissat B."/>
            <person name="Martin F."/>
            <person name="Cullen D."/>
            <person name="Hibbett D.S."/>
            <person name="Grigoriev I.V."/>
        </authorList>
    </citation>
    <scope>NUCLEOTIDE SEQUENCE [LARGE SCALE GENOMIC DNA]</scope>
    <source>
        <strain evidence="3">FD-172 SS1</strain>
    </source>
</reference>
<evidence type="ECO:0000256" key="1">
    <source>
        <dbReference type="SAM" id="MobiDB-lite"/>
    </source>
</evidence>
<dbReference type="EMBL" id="KL198022">
    <property type="protein sequence ID" value="KDQ18092.1"/>
    <property type="molecule type" value="Genomic_DNA"/>
</dbReference>
<feature type="compositionally biased region" description="Polar residues" evidence="1">
    <location>
        <begin position="313"/>
        <end position="326"/>
    </location>
</feature>
<name>A0A067N1Q7_BOTB1</name>
<organism evidence="2 3">
    <name type="scientific">Botryobasidium botryosum (strain FD-172 SS1)</name>
    <dbReference type="NCBI Taxonomy" id="930990"/>
    <lineage>
        <taxon>Eukaryota</taxon>
        <taxon>Fungi</taxon>
        <taxon>Dikarya</taxon>
        <taxon>Basidiomycota</taxon>
        <taxon>Agaricomycotina</taxon>
        <taxon>Agaricomycetes</taxon>
        <taxon>Cantharellales</taxon>
        <taxon>Botryobasidiaceae</taxon>
        <taxon>Botryobasidium</taxon>
    </lineage>
</organism>
<protein>
    <submittedName>
        <fullName evidence="2">Uncharacterized protein</fullName>
    </submittedName>
</protein>
<dbReference type="InParanoid" id="A0A067N1Q7"/>
<sequence>MDFSSSLMKALGVFRSRRAKSNARSAARSNFTIPRIIITSPSGETKTLSTPLIPRSPKFTKHESTSAIFTPPNVLAEPVTWETTAEQMPDPLQEVVAPVRDEERSPGEAVDVPSAASPFTEYTTVIDSALAHESASYILPLELDDIGSSITAYFMEDEYLEDREEGKEGRRGYAKSEMKEDTVSIGSSTTYSLDSPILAYNAEPGSRTAHRSKSQQQSLRQSPLAQHDSHNPPYSLPSSNLPPSLPELTFTPSKQLNDQMSYLFSASDLQSLLSFDSESFAPPATASSPDIAKRANTSAPSRLPPRPTTSPTIGRQTKPTTGTTRIPFSARVLELGEKQAGGPGEQSRGWTRSLGRDRKLSSVV</sequence>
<feature type="region of interest" description="Disordered" evidence="1">
    <location>
        <begin position="162"/>
        <end position="188"/>
    </location>
</feature>
<feature type="region of interest" description="Disordered" evidence="1">
    <location>
        <begin position="204"/>
        <end position="251"/>
    </location>
</feature>
<keyword evidence="3" id="KW-1185">Reference proteome</keyword>
<gene>
    <name evidence="2" type="ORF">BOTBODRAFT_29408</name>
</gene>
<feature type="compositionally biased region" description="Low complexity" evidence="1">
    <location>
        <begin position="232"/>
        <end position="248"/>
    </location>
</feature>
<dbReference type="HOGENOM" id="CLU_760738_0_0_1"/>
<evidence type="ECO:0000313" key="2">
    <source>
        <dbReference type="EMBL" id="KDQ18092.1"/>
    </source>
</evidence>
<accession>A0A067N1Q7</accession>
<evidence type="ECO:0000313" key="3">
    <source>
        <dbReference type="Proteomes" id="UP000027195"/>
    </source>
</evidence>
<feature type="compositionally biased region" description="Basic and acidic residues" evidence="1">
    <location>
        <begin position="164"/>
        <end position="182"/>
    </location>
</feature>
<proteinExistence type="predicted"/>
<feature type="region of interest" description="Disordered" evidence="1">
    <location>
        <begin position="280"/>
        <end position="364"/>
    </location>
</feature>